<protein>
    <recommendedName>
        <fullName evidence="4">MFS transporter permease</fullName>
    </recommendedName>
</protein>
<feature type="transmembrane region" description="Helical" evidence="1">
    <location>
        <begin position="202"/>
        <end position="221"/>
    </location>
</feature>
<keyword evidence="1" id="KW-0812">Transmembrane</keyword>
<keyword evidence="3" id="KW-1185">Reference proteome</keyword>
<evidence type="ECO:0000256" key="1">
    <source>
        <dbReference type="SAM" id="Phobius"/>
    </source>
</evidence>
<name>A0ABY7VAD0_9GAMM</name>
<gene>
    <name evidence="2" type="ORF">H3N35_20465</name>
</gene>
<proteinExistence type="predicted"/>
<feature type="transmembrane region" description="Helical" evidence="1">
    <location>
        <begin position="61"/>
        <end position="79"/>
    </location>
</feature>
<feature type="transmembrane region" description="Helical" evidence="1">
    <location>
        <begin position="32"/>
        <end position="49"/>
    </location>
</feature>
<keyword evidence="1" id="KW-0472">Membrane</keyword>
<dbReference type="EMBL" id="CP059693">
    <property type="protein sequence ID" value="WDE10609.1"/>
    <property type="molecule type" value="Genomic_DNA"/>
</dbReference>
<dbReference type="InterPro" id="IPR045708">
    <property type="entry name" value="DUF6064"/>
</dbReference>
<dbReference type="Proteomes" id="UP001215231">
    <property type="component" value="Chromosome"/>
</dbReference>
<feature type="transmembrane region" description="Helical" evidence="1">
    <location>
        <begin position="85"/>
        <end position="107"/>
    </location>
</feature>
<evidence type="ECO:0008006" key="4">
    <source>
        <dbReference type="Google" id="ProtNLM"/>
    </source>
</evidence>
<feature type="transmembrane region" description="Helical" evidence="1">
    <location>
        <begin position="119"/>
        <end position="138"/>
    </location>
</feature>
<feature type="transmembrane region" description="Helical" evidence="1">
    <location>
        <begin position="150"/>
        <end position="169"/>
    </location>
</feature>
<reference evidence="2 3" key="1">
    <citation type="journal article" date="2022" name="Mar. Drugs">
        <title>Bioassay-Guided Fractionation Leads to the Detection of Cholic Acid Generated by the Rare Thalassomonas sp.</title>
        <authorList>
            <person name="Pheiffer F."/>
            <person name="Schneider Y.K."/>
            <person name="Hansen E.H."/>
            <person name="Andersen J.H."/>
            <person name="Isaksson J."/>
            <person name="Busche T."/>
            <person name="R C."/>
            <person name="Kalinowski J."/>
            <person name="Zyl L.V."/>
            <person name="Trindade M."/>
        </authorList>
    </citation>
    <scope>NUCLEOTIDE SEQUENCE [LARGE SCALE GENOMIC DNA]</scope>
    <source>
        <strain evidence="2 3">A5K-61T</strain>
    </source>
</reference>
<evidence type="ECO:0000313" key="3">
    <source>
        <dbReference type="Proteomes" id="UP001215231"/>
    </source>
</evidence>
<feature type="transmembrane region" description="Helical" evidence="1">
    <location>
        <begin position="176"/>
        <end position="196"/>
    </location>
</feature>
<organism evidence="2 3">
    <name type="scientific">Thalassomonas haliotis</name>
    <dbReference type="NCBI Taxonomy" id="485448"/>
    <lineage>
        <taxon>Bacteria</taxon>
        <taxon>Pseudomonadati</taxon>
        <taxon>Pseudomonadota</taxon>
        <taxon>Gammaproteobacteria</taxon>
        <taxon>Alteromonadales</taxon>
        <taxon>Colwelliaceae</taxon>
        <taxon>Thalassomonas</taxon>
    </lineage>
</organism>
<sequence>MFESLFFFLADFLMFTPENYLRLISHYNRETWPLPLLALLLGTANLVLIKSRYLHRDRLINLSLVCHWLWVGIVFHYYYFSAINWAAPAFALLFVLQAVQLAIFGVLQNKIHYQTPLTQLSYIGLFIYLFALLFYPGITAYLHQDWQQAGYYGVSADATCLATMGLLLMTKSRSRYYLILPLIWCLLSAAMAWVMAFKQASILLLIAVFICLFKTFPAPIYRKKQPRT</sequence>
<dbReference type="Pfam" id="PF19540">
    <property type="entry name" value="DUF6064"/>
    <property type="match status" value="1"/>
</dbReference>
<evidence type="ECO:0000313" key="2">
    <source>
        <dbReference type="EMBL" id="WDE10609.1"/>
    </source>
</evidence>
<accession>A0ABY7VAD0</accession>
<keyword evidence="1" id="KW-1133">Transmembrane helix</keyword>
<dbReference type="RefSeq" id="WP_274050655.1">
    <property type="nucleotide sequence ID" value="NZ_CP059693.1"/>
</dbReference>